<accession>A0A8B6DBB8</accession>
<keyword evidence="2" id="KW-1185">Reference proteome</keyword>
<comment type="caution">
    <text evidence="1">The sequence shown here is derived from an EMBL/GenBank/DDBJ whole genome shotgun (WGS) entry which is preliminary data.</text>
</comment>
<reference evidence="1" key="1">
    <citation type="submission" date="2018-11" db="EMBL/GenBank/DDBJ databases">
        <authorList>
            <person name="Alioto T."/>
            <person name="Alioto T."/>
        </authorList>
    </citation>
    <scope>NUCLEOTIDE SEQUENCE</scope>
</reference>
<dbReference type="Proteomes" id="UP000596742">
    <property type="component" value="Unassembled WGS sequence"/>
</dbReference>
<dbReference type="AlphaFoldDB" id="A0A8B6DBB8"/>
<dbReference type="EMBL" id="UYJE01003078">
    <property type="protein sequence ID" value="VDI16342.1"/>
    <property type="molecule type" value="Genomic_DNA"/>
</dbReference>
<dbReference type="OrthoDB" id="5988694at2759"/>
<proteinExistence type="predicted"/>
<gene>
    <name evidence="1" type="ORF">MGAL_10B015129</name>
</gene>
<sequence>MSVFLMTFQAKVHRYFIQINERRRHFLQCQRPQQEQSLPPTAIRRFIIGKSDCGKTTLLNNIILCDGWLEYDQLYVFGKSLHQPIYRLLQQALETGFTKEDILDLVQCKGKSPYSLIDVVNALPPPRHPSGIETFSSSKGAMN</sequence>
<evidence type="ECO:0000313" key="2">
    <source>
        <dbReference type="Proteomes" id="UP000596742"/>
    </source>
</evidence>
<protein>
    <submittedName>
        <fullName evidence="1">Uncharacterized protein</fullName>
    </submittedName>
</protein>
<evidence type="ECO:0000313" key="1">
    <source>
        <dbReference type="EMBL" id="VDI16342.1"/>
    </source>
</evidence>
<organism evidence="1 2">
    <name type="scientific">Mytilus galloprovincialis</name>
    <name type="common">Mediterranean mussel</name>
    <dbReference type="NCBI Taxonomy" id="29158"/>
    <lineage>
        <taxon>Eukaryota</taxon>
        <taxon>Metazoa</taxon>
        <taxon>Spiralia</taxon>
        <taxon>Lophotrochozoa</taxon>
        <taxon>Mollusca</taxon>
        <taxon>Bivalvia</taxon>
        <taxon>Autobranchia</taxon>
        <taxon>Pteriomorphia</taxon>
        <taxon>Mytilida</taxon>
        <taxon>Mytiloidea</taxon>
        <taxon>Mytilidae</taxon>
        <taxon>Mytilinae</taxon>
        <taxon>Mytilus</taxon>
    </lineage>
</organism>
<name>A0A8B6DBB8_MYTGA</name>